<reference evidence="1 2" key="1">
    <citation type="journal article" date="2019" name="Int. J. Syst. Evol. Microbiol.">
        <title>The Global Catalogue of Microorganisms (GCM) 10K type strain sequencing project: providing services to taxonomists for standard genome sequencing and annotation.</title>
        <authorList>
            <consortium name="The Broad Institute Genomics Platform"/>
            <consortium name="The Broad Institute Genome Sequencing Center for Infectious Disease"/>
            <person name="Wu L."/>
            <person name="Ma J."/>
        </authorList>
    </citation>
    <scope>NUCLEOTIDE SEQUENCE [LARGE SCALE GENOMIC DNA]</scope>
    <source>
        <strain evidence="1 2">JCM 15089</strain>
    </source>
</reference>
<dbReference type="InterPro" id="IPR053747">
    <property type="entry name" value="Fluoresc_Recovery_Reg"/>
</dbReference>
<dbReference type="InterPro" id="IPR041601">
    <property type="entry name" value="FRP"/>
</dbReference>
<keyword evidence="2" id="KW-1185">Reference proteome</keyword>
<name>A0ABN1F7M3_9PROT</name>
<dbReference type="Pfam" id="PF18032">
    <property type="entry name" value="FRP"/>
    <property type="match status" value="1"/>
</dbReference>
<evidence type="ECO:0000313" key="1">
    <source>
        <dbReference type="EMBL" id="GAA0584012.1"/>
    </source>
</evidence>
<dbReference type="RefSeq" id="WP_166937073.1">
    <property type="nucleotide sequence ID" value="NZ_BAAADD010000010.1"/>
</dbReference>
<dbReference type="EMBL" id="BAAADD010000010">
    <property type="protein sequence ID" value="GAA0584012.1"/>
    <property type="molecule type" value="Genomic_DNA"/>
</dbReference>
<dbReference type="Proteomes" id="UP001499951">
    <property type="component" value="Unassembled WGS sequence"/>
</dbReference>
<dbReference type="Gene3D" id="6.10.140.1840">
    <property type="match status" value="1"/>
</dbReference>
<sequence length="106" mass="12063">MFQLKWSAAEKKIARSAYDAALHAALNKVMTEFKQKAQAAASPSEMWDLQNYLGDRRWEISSIFIYSYSKLPLVFAWSLRNGCLEEKALAGLSDDKLKVIRSMAKD</sequence>
<comment type="caution">
    <text evidence="1">The sequence shown here is derived from an EMBL/GenBank/DDBJ whole genome shotgun (WGS) entry which is preliminary data.</text>
</comment>
<proteinExistence type="predicted"/>
<evidence type="ECO:0000313" key="2">
    <source>
        <dbReference type="Proteomes" id="UP001499951"/>
    </source>
</evidence>
<gene>
    <name evidence="1" type="ORF">GCM10008942_36180</name>
</gene>
<protein>
    <submittedName>
        <fullName evidence="1">Uncharacterized protein</fullName>
    </submittedName>
</protein>
<accession>A0ABN1F7M3</accession>
<organism evidence="1 2">
    <name type="scientific">Rhizomicrobium electricum</name>
    <dbReference type="NCBI Taxonomy" id="480070"/>
    <lineage>
        <taxon>Bacteria</taxon>
        <taxon>Pseudomonadati</taxon>
        <taxon>Pseudomonadota</taxon>
        <taxon>Alphaproteobacteria</taxon>
        <taxon>Micropepsales</taxon>
        <taxon>Micropepsaceae</taxon>
        <taxon>Rhizomicrobium</taxon>
    </lineage>
</organism>